<evidence type="ECO:0000256" key="2">
    <source>
        <dbReference type="SAM" id="Coils"/>
    </source>
</evidence>
<dbReference type="Gene3D" id="2.20.130.20">
    <property type="match status" value="1"/>
</dbReference>
<keyword evidence="4" id="KW-0732">Signal</keyword>
<evidence type="ECO:0000259" key="6">
    <source>
        <dbReference type="SMART" id="SM01360"/>
    </source>
</evidence>
<evidence type="ECO:0000313" key="8">
    <source>
        <dbReference type="Proteomes" id="UP000662747"/>
    </source>
</evidence>
<accession>A0ABX7PA88</accession>
<keyword evidence="8" id="KW-1185">Reference proteome</keyword>
<evidence type="ECO:0000313" key="7">
    <source>
        <dbReference type="EMBL" id="QSQ27391.1"/>
    </source>
</evidence>
<reference evidence="7 8" key="1">
    <citation type="submission" date="2021-02" db="EMBL/GenBank/DDBJ databases">
        <title>De Novo genome assembly of isolated myxobacteria.</title>
        <authorList>
            <person name="Stevens D.C."/>
        </authorList>
    </citation>
    <scope>NUCLEOTIDE SEQUENCE [LARGE SCALE GENOMIC DNA]</scope>
    <source>
        <strain evidence="8">SCPEA02</strain>
    </source>
</reference>
<proteinExistence type="inferred from homology"/>
<protein>
    <recommendedName>
        <fullName evidence="9">Alpha-2-macroglobulin</fullName>
    </recommendedName>
</protein>
<dbReference type="PANTHER" id="PTHR40094">
    <property type="entry name" value="ALPHA-2-MACROGLOBULIN HOMOLOG"/>
    <property type="match status" value="1"/>
</dbReference>
<gene>
    <name evidence="7" type="ORF">JY651_21850</name>
</gene>
<dbReference type="InterPro" id="IPR008930">
    <property type="entry name" value="Terpenoid_cyclase/PrenylTrfase"/>
</dbReference>
<feature type="signal peptide" evidence="4">
    <location>
        <begin position="1"/>
        <end position="28"/>
    </location>
</feature>
<dbReference type="Pfam" id="PF01835">
    <property type="entry name" value="MG2"/>
    <property type="match status" value="1"/>
</dbReference>
<evidence type="ECO:0000256" key="3">
    <source>
        <dbReference type="SAM" id="MobiDB-lite"/>
    </source>
</evidence>
<keyword evidence="2" id="KW-0175">Coiled coil</keyword>
<dbReference type="InterPro" id="IPR041246">
    <property type="entry name" value="Bact_MG10"/>
</dbReference>
<dbReference type="InterPro" id="IPR002890">
    <property type="entry name" value="MG2"/>
</dbReference>
<dbReference type="InterPro" id="IPR001599">
    <property type="entry name" value="Macroglobln_a2"/>
</dbReference>
<dbReference type="PANTHER" id="PTHR40094:SF1">
    <property type="entry name" value="UBIQUITIN DOMAIN-CONTAINING PROTEIN"/>
    <property type="match status" value="1"/>
</dbReference>
<evidence type="ECO:0000256" key="1">
    <source>
        <dbReference type="ARBA" id="ARBA00010556"/>
    </source>
</evidence>
<dbReference type="Gene3D" id="1.50.10.20">
    <property type="match status" value="1"/>
</dbReference>
<sequence length="2018" mass="223792">MHWTPWTRASSAALLLLSLLLTASPSLAQGKAPPTWKSIDALVDDQKMEEAAKGAEARLEQAKKGADEAEWARALVRTVQLRTALHGYETAVRFLREQPWPKGVLPRATLNLFYAQSLVTYAQAYRWEIRQREAVASTGPVDLKSWTYEQILTEAQRAYEEVWKQRAQLGTEPVKVLAEYIRPNTYPERIRSTLRDAVSYLRVAVFADSSNWRPEHANEVYRLDLRALMEGTPTVDLTDPNIHPLVKVAAVLGDLESWHRAAGRREAALEARLKRYEVLASHFSDKDDQTRIRQSLATYLSPFRDVPWWTMGQGQLAELENSAGHPVKAHALAKACMEAYPKSEGAARCGTVVSGLEAPDFRLESMQSDGPRRRSVELTHRNVPVVYFRVYPFDLESRLAKVDDYNIMPYGNALLSVFSKQKPLAAWSEKLPATTDFREHRTFVTPPLEQPGTYIIAASAREDFGSSNNRVQAVFLTVSPWVIVTRTTGSLVEARVVMGESGQPASEVPVRLILTDYSKGFREAAKATTNPQGEVSFNAPAGQQYSNYLLVAGRGRQTLMHPNGFSFYGRSEPGETTASLVFTDRSVYRPLQKVLWKVVAFRGRGDQARYRTLPEERLVVSLVDPNGQTVEKRETRTNGFGSAAGEFTVPTGRLLGGWTVQVSAGGMASIRVEEYKRPTFEVTLKDPESPLRLNRPATFKGEARYYFGLPVASGTVRWRAFREPVLPWWWWWSRSSMPVSRQVVASGTASLGEDGGFSINFTPEADERSARTPGLTWRYRIEADATDEGGETRSAERGFRLGFVAVEGRVDADEGFFREGVAAEVKLVRSTLDGVPQPGPGRWRLVALSQPAKPLMPADEPIVEPPTVEVDPEAVRTPTPGDALQPRWDRDYSPKQTLAGWKDGAEQAKGAVQHDAEGVARVKLPALKAGAYRLHYETTDAFGQTFTVAREILVAGESAPIALPASLVLEHDTVHVGEVARLLAFTGFEGQPLMLDVYQGDTRVLRKPLTGGKAPVVVEVPVTEALRGGFTAVLVAVRDWQYVGISSSVFVPWDDKELSLEFATFRDKLRPGAKETWRVTVRGPKGAKVEAGAAELLAYMYDQSLDLFAPHQPPSVASLYPLRATSVDLRPSLSMAGAQWVVNEGYGEVRGWNPPEPDALRFEEGYGLGGPGAWRYRSFGGDLRRKRMSAAPSAAQPMREEAESRDGAPPPPPPAPPGEPAKMATLETKAANKPQSGQGGQAEQAGEALRSNFAETAFWVPQLLTGADGSATLEFTVPDSVTAWSVWVHGITRDLKGGSVQRTTRSVKELMVRPYVPRFLREGDRAVLEVVVNNAAEKPQQGTLTLDIVDAQTQKSLLADFGVKSASQGFNVAAGRGTNLRFALTAPAQVGQVAFRVVARAGNLSDGELRPLPVLPGRMHLAQSRFVTLKGKSSKTMTFEDLRAGGDPTRVNEQLVVTVDAQLFYAALQSLPYLMDYPYECTEQTLNRFVSAGILASLYGQYPEVAKMAKTLSQRPTQFETFDQADPNRKMALEETPWLEMAKGGPETDVNLVRVLDPKVAAAERTSAMGKLRKAQTSSGGFPWWPGGPPSPYMTLYILHGLSRAIEYGVEVPPEMTRNAWSYLARHFRDEYASKLMKENKGWEFLTFLNYVASAYPSASYTGDALTASEREQMLAFSYKHWKKHSPYLKGYLALTLKRAGQGKDALKVWDSVMDSAKTSDELGTYWAPEDRSWLWYNDTTETQAFALRTLTELRPKDPRREGLVQWLLLDKKLNHWKSTRATAEALYALVKYLQAEGALGVREDAKVTVGPRVVQMEFAPDAYTGKKNQVVVPGPEVDPATMSKVVVEKTTPGFAFASATWHFSTEKLPEEERGDFFQVSRRYFRREREGREAVLQPLAEGAVLNPGDEVEVQISLRTKHAAEYVHLRDPRAAGLEPENAQSRHKWDLGIVWYEETRDSGTNFFFEWLPAGEYTFKYRLRANMAGTFRVGPATVQSMYAPEFTAYSTGAVLTVGPAK</sequence>
<evidence type="ECO:0000259" key="5">
    <source>
        <dbReference type="SMART" id="SM01359"/>
    </source>
</evidence>
<dbReference type="InterPro" id="IPR051802">
    <property type="entry name" value="YfhM-like"/>
</dbReference>
<dbReference type="SMART" id="SM01359">
    <property type="entry name" value="A2M_N_2"/>
    <property type="match status" value="1"/>
</dbReference>
<name>A0ABX7PA88_9BACT</name>
<organism evidence="7 8">
    <name type="scientific">Pyxidicoccus parkwayensis</name>
    <dbReference type="NCBI Taxonomy" id="2813578"/>
    <lineage>
        <taxon>Bacteria</taxon>
        <taxon>Pseudomonadati</taxon>
        <taxon>Myxococcota</taxon>
        <taxon>Myxococcia</taxon>
        <taxon>Myxococcales</taxon>
        <taxon>Cystobacterineae</taxon>
        <taxon>Myxococcaceae</taxon>
        <taxon>Pyxidicoccus</taxon>
    </lineage>
</organism>
<dbReference type="Proteomes" id="UP000662747">
    <property type="component" value="Chromosome"/>
</dbReference>
<dbReference type="InterPro" id="IPR011625">
    <property type="entry name" value="A2M_N_BRD"/>
</dbReference>
<dbReference type="SMART" id="SM01360">
    <property type="entry name" value="A2M"/>
    <property type="match status" value="1"/>
</dbReference>
<feature type="domain" description="Alpha-2-macroglobulin" evidence="6">
    <location>
        <begin position="1256"/>
        <end position="1346"/>
    </location>
</feature>
<feature type="coiled-coil region" evidence="2">
    <location>
        <begin position="45"/>
        <end position="72"/>
    </location>
</feature>
<dbReference type="RefSeq" id="WP_206728913.1">
    <property type="nucleotide sequence ID" value="NZ_CP071090.1"/>
</dbReference>
<dbReference type="EMBL" id="CP071090">
    <property type="protein sequence ID" value="QSQ27391.1"/>
    <property type="molecule type" value="Genomic_DNA"/>
</dbReference>
<evidence type="ECO:0008006" key="9">
    <source>
        <dbReference type="Google" id="ProtNLM"/>
    </source>
</evidence>
<comment type="similarity">
    <text evidence="1">Belongs to the protease inhibitor I39 (alpha-2-macroglobulin) family. Bacterial alpha-2-macroglobulin subfamily.</text>
</comment>
<dbReference type="Pfam" id="PF00207">
    <property type="entry name" value="A2M"/>
    <property type="match status" value="1"/>
</dbReference>
<feature type="chain" id="PRO_5046562887" description="Alpha-2-macroglobulin" evidence="4">
    <location>
        <begin position="29"/>
        <end position="2018"/>
    </location>
</feature>
<feature type="compositionally biased region" description="Pro residues" evidence="3">
    <location>
        <begin position="1208"/>
        <end position="1219"/>
    </location>
</feature>
<feature type="region of interest" description="Disordered" evidence="3">
    <location>
        <begin position="1187"/>
        <end position="1222"/>
    </location>
</feature>
<dbReference type="Gene3D" id="2.60.40.1930">
    <property type="match status" value="1"/>
</dbReference>
<dbReference type="SUPFAM" id="SSF48239">
    <property type="entry name" value="Terpenoid cyclases/Protein prenyltransferases"/>
    <property type="match status" value="1"/>
</dbReference>
<feature type="domain" description="Alpha-2-macroglobulin bait region" evidence="5">
    <location>
        <begin position="965"/>
        <end position="1108"/>
    </location>
</feature>
<evidence type="ECO:0000256" key="4">
    <source>
        <dbReference type="SAM" id="SignalP"/>
    </source>
</evidence>
<dbReference type="Pfam" id="PF17973">
    <property type="entry name" value="bMG10"/>
    <property type="match status" value="1"/>
</dbReference>